<evidence type="ECO:0000313" key="2">
    <source>
        <dbReference type="Proteomes" id="UP001589838"/>
    </source>
</evidence>
<keyword evidence="2" id="KW-1185">Reference proteome</keyword>
<evidence type="ECO:0000313" key="1">
    <source>
        <dbReference type="EMBL" id="MFC0469136.1"/>
    </source>
</evidence>
<dbReference type="InterPro" id="IPR025072">
    <property type="entry name" value="Fur_reg_FbpA"/>
</dbReference>
<dbReference type="EMBL" id="JBHLUX010000001">
    <property type="protein sequence ID" value="MFC0469136.1"/>
    <property type="molecule type" value="Genomic_DNA"/>
</dbReference>
<organism evidence="1 2">
    <name type="scientific">Halalkalibacter kiskunsagensis</name>
    <dbReference type="NCBI Taxonomy" id="1548599"/>
    <lineage>
        <taxon>Bacteria</taxon>
        <taxon>Bacillati</taxon>
        <taxon>Bacillota</taxon>
        <taxon>Bacilli</taxon>
        <taxon>Bacillales</taxon>
        <taxon>Bacillaceae</taxon>
        <taxon>Halalkalibacter</taxon>
    </lineage>
</organism>
<sequence length="67" mass="7758">MGELRKQVEARKEKLIKKLINLGIYKSEDKHLFELTLTDIEQIYTSIKKRKSSGTEGQVYCPKITST</sequence>
<dbReference type="RefSeq" id="WP_335958317.1">
    <property type="nucleotide sequence ID" value="NZ_JAXBLX010000001.1"/>
</dbReference>
<dbReference type="Pfam" id="PF13076">
    <property type="entry name" value="Fur_reg_FbpA"/>
    <property type="match status" value="1"/>
</dbReference>
<comment type="caution">
    <text evidence="1">The sequence shown here is derived from an EMBL/GenBank/DDBJ whole genome shotgun (WGS) entry which is preliminary data.</text>
</comment>
<protein>
    <submittedName>
        <fullName evidence="1">Fur-regulated basic protein FbpA</fullName>
    </submittedName>
</protein>
<reference evidence="1 2" key="1">
    <citation type="submission" date="2024-09" db="EMBL/GenBank/DDBJ databases">
        <authorList>
            <person name="Sun Q."/>
            <person name="Mori K."/>
        </authorList>
    </citation>
    <scope>NUCLEOTIDE SEQUENCE [LARGE SCALE GENOMIC DNA]</scope>
    <source>
        <strain evidence="1 2">NCAIM B.02610</strain>
    </source>
</reference>
<proteinExistence type="predicted"/>
<accession>A0ABV6K754</accession>
<gene>
    <name evidence="1" type="ORF">ACFFHM_00770</name>
</gene>
<dbReference type="Proteomes" id="UP001589838">
    <property type="component" value="Unassembled WGS sequence"/>
</dbReference>
<name>A0ABV6K754_9BACI</name>